<sequence length="91" mass="10642">MTYDPNTLAYLIGLQLSRFPGACDHWEVCDPRWPGMIAIRLEQLGQYYVPVDGERFLEWLSATPDLTWQHVVNMLAKKRKQLNKQHTRNNG</sequence>
<dbReference type="Proteomes" id="UP000235914">
    <property type="component" value="Unassembled WGS sequence"/>
</dbReference>
<comment type="caution">
    <text evidence="1">The sequence shown here is derived from an EMBL/GenBank/DDBJ whole genome shotgun (WGS) entry which is preliminary data.</text>
</comment>
<reference evidence="1 2" key="1">
    <citation type="journal article" date="2017" name="BMC Genomics">
        <title>Genome sequencing of 39 Akkermansia muciniphila isolates reveals its population structure, genomic and functional diverisity, and global distribution in mammalian gut microbiotas.</title>
        <authorList>
            <person name="Guo X."/>
            <person name="Li S."/>
            <person name="Zhang J."/>
            <person name="Wu F."/>
            <person name="Li X."/>
            <person name="Wu D."/>
            <person name="Zhang M."/>
            <person name="Ou Z."/>
            <person name="Jie Z."/>
            <person name="Yan Q."/>
            <person name="Li P."/>
            <person name="Yi J."/>
            <person name="Peng Y."/>
        </authorList>
    </citation>
    <scope>NUCLEOTIDE SEQUENCE [LARGE SCALE GENOMIC DNA]</scope>
    <source>
        <strain evidence="1 2">GP43</strain>
    </source>
</reference>
<dbReference type="EMBL" id="PJKN01000008">
    <property type="protein sequence ID" value="PNC53395.1"/>
    <property type="molecule type" value="Genomic_DNA"/>
</dbReference>
<dbReference type="RefSeq" id="WP_102734049.1">
    <property type="nucleotide sequence ID" value="NZ_CP025824.1"/>
</dbReference>
<accession>A0AAP8NKN5</accession>
<name>A0AAP8NKN5_9BACT</name>
<proteinExistence type="predicted"/>
<protein>
    <submittedName>
        <fullName evidence="1">Uncharacterized protein</fullName>
    </submittedName>
</protein>
<dbReference type="GeneID" id="84022890"/>
<organism evidence="1 2">
    <name type="scientific">Akkermansia muciniphila</name>
    <dbReference type="NCBI Taxonomy" id="239935"/>
    <lineage>
        <taxon>Bacteria</taxon>
        <taxon>Pseudomonadati</taxon>
        <taxon>Verrucomicrobiota</taxon>
        <taxon>Verrucomicrobiia</taxon>
        <taxon>Verrucomicrobiales</taxon>
        <taxon>Akkermansiaceae</taxon>
        <taxon>Akkermansia</taxon>
    </lineage>
</organism>
<evidence type="ECO:0000313" key="2">
    <source>
        <dbReference type="Proteomes" id="UP000235914"/>
    </source>
</evidence>
<gene>
    <name evidence="1" type="ORF">CXU09_11930</name>
</gene>
<evidence type="ECO:0000313" key="1">
    <source>
        <dbReference type="EMBL" id="PNC53395.1"/>
    </source>
</evidence>
<dbReference type="AlphaFoldDB" id="A0AAP8NKN5"/>